<keyword evidence="2" id="KW-1185">Reference proteome</keyword>
<evidence type="ECO:0008006" key="3">
    <source>
        <dbReference type="Google" id="ProtNLM"/>
    </source>
</evidence>
<accession>A0ABU6R889</accession>
<dbReference type="EMBL" id="JASCZI010030264">
    <property type="protein sequence ID" value="MED6120174.1"/>
    <property type="molecule type" value="Genomic_DNA"/>
</dbReference>
<reference evidence="1 2" key="1">
    <citation type="journal article" date="2023" name="Plants (Basel)">
        <title>Bridging the Gap: Combining Genomics and Transcriptomics Approaches to Understand Stylosanthes scabra, an Orphan Legume from the Brazilian Caatinga.</title>
        <authorList>
            <person name="Ferreira-Neto J.R.C."/>
            <person name="da Silva M.D."/>
            <person name="Binneck E."/>
            <person name="de Melo N.F."/>
            <person name="da Silva R.H."/>
            <person name="de Melo A.L.T.M."/>
            <person name="Pandolfi V."/>
            <person name="Bustamante F.O."/>
            <person name="Brasileiro-Vidal A.C."/>
            <person name="Benko-Iseppon A.M."/>
        </authorList>
    </citation>
    <scope>NUCLEOTIDE SEQUENCE [LARGE SCALE GENOMIC DNA]</scope>
    <source>
        <tissue evidence="1">Leaves</tissue>
    </source>
</reference>
<dbReference type="Proteomes" id="UP001341840">
    <property type="component" value="Unassembled WGS sequence"/>
</dbReference>
<evidence type="ECO:0000313" key="1">
    <source>
        <dbReference type="EMBL" id="MED6120174.1"/>
    </source>
</evidence>
<sequence length="100" mass="11359">MVGGYVTQRDGEVKCWFGEAVWVMAQGEEYIEGLEAGLQFMLEEVNAMVEDITVIIDRKDIVGWLKNVDDTIWELIFIRNKADKQIQSKEAMGDKITSDG</sequence>
<name>A0ABU6R889_9FABA</name>
<evidence type="ECO:0000313" key="2">
    <source>
        <dbReference type="Proteomes" id="UP001341840"/>
    </source>
</evidence>
<organism evidence="1 2">
    <name type="scientific">Stylosanthes scabra</name>
    <dbReference type="NCBI Taxonomy" id="79078"/>
    <lineage>
        <taxon>Eukaryota</taxon>
        <taxon>Viridiplantae</taxon>
        <taxon>Streptophyta</taxon>
        <taxon>Embryophyta</taxon>
        <taxon>Tracheophyta</taxon>
        <taxon>Spermatophyta</taxon>
        <taxon>Magnoliopsida</taxon>
        <taxon>eudicotyledons</taxon>
        <taxon>Gunneridae</taxon>
        <taxon>Pentapetalae</taxon>
        <taxon>rosids</taxon>
        <taxon>fabids</taxon>
        <taxon>Fabales</taxon>
        <taxon>Fabaceae</taxon>
        <taxon>Papilionoideae</taxon>
        <taxon>50 kb inversion clade</taxon>
        <taxon>dalbergioids sensu lato</taxon>
        <taxon>Dalbergieae</taxon>
        <taxon>Pterocarpus clade</taxon>
        <taxon>Stylosanthes</taxon>
    </lineage>
</organism>
<gene>
    <name evidence="1" type="ORF">PIB30_018573</name>
</gene>
<proteinExistence type="predicted"/>
<protein>
    <recommendedName>
        <fullName evidence="3">RNase H type-1 domain-containing protein</fullName>
    </recommendedName>
</protein>
<comment type="caution">
    <text evidence="1">The sequence shown here is derived from an EMBL/GenBank/DDBJ whole genome shotgun (WGS) entry which is preliminary data.</text>
</comment>